<organism evidence="2 3">
    <name type="scientific">Brassica napus</name>
    <name type="common">Rape</name>
    <dbReference type="NCBI Taxonomy" id="3708"/>
    <lineage>
        <taxon>Eukaryota</taxon>
        <taxon>Viridiplantae</taxon>
        <taxon>Streptophyta</taxon>
        <taxon>Embryophyta</taxon>
        <taxon>Tracheophyta</taxon>
        <taxon>Spermatophyta</taxon>
        <taxon>Magnoliopsida</taxon>
        <taxon>eudicotyledons</taxon>
        <taxon>Gunneridae</taxon>
        <taxon>Pentapetalae</taxon>
        <taxon>rosids</taxon>
        <taxon>malvids</taxon>
        <taxon>Brassicales</taxon>
        <taxon>Brassicaceae</taxon>
        <taxon>Brassiceae</taxon>
        <taxon>Brassica</taxon>
    </lineage>
</organism>
<feature type="region of interest" description="Disordered" evidence="1">
    <location>
        <begin position="104"/>
        <end position="127"/>
    </location>
</feature>
<name>A0ABQ8A8E7_BRANA</name>
<evidence type="ECO:0000313" key="3">
    <source>
        <dbReference type="Proteomes" id="UP000824890"/>
    </source>
</evidence>
<accession>A0ABQ8A8E7</accession>
<sequence length="127" mass="13635">MLTYLVLHGFPTTRTLTLGEATALRAFPCSANICPLMSNKAARSIPGPRGFAPIRRAQSTSWNTSYGSVPISTSLNKGNKESSSSIATPSRAWIDLSDPSSFKAMGWSGPNTEPEASYIEKNQVGIR</sequence>
<evidence type="ECO:0000256" key="1">
    <source>
        <dbReference type="SAM" id="MobiDB-lite"/>
    </source>
</evidence>
<keyword evidence="3" id="KW-1185">Reference proteome</keyword>
<comment type="caution">
    <text evidence="2">The sequence shown here is derived from an EMBL/GenBank/DDBJ whole genome shotgun (WGS) entry which is preliminary data.</text>
</comment>
<dbReference type="Proteomes" id="UP000824890">
    <property type="component" value="Unassembled WGS sequence"/>
</dbReference>
<reference evidence="2 3" key="1">
    <citation type="submission" date="2021-05" db="EMBL/GenBank/DDBJ databases">
        <title>Genome Assembly of Synthetic Allotetraploid Brassica napus Reveals Homoeologous Exchanges between Subgenomes.</title>
        <authorList>
            <person name="Davis J.T."/>
        </authorList>
    </citation>
    <scope>NUCLEOTIDE SEQUENCE [LARGE SCALE GENOMIC DNA]</scope>
    <source>
        <strain evidence="3">cv. Da-Ae</strain>
        <tissue evidence="2">Seedling</tissue>
    </source>
</reference>
<proteinExistence type="predicted"/>
<protein>
    <submittedName>
        <fullName evidence="2">Uncharacterized protein</fullName>
    </submittedName>
</protein>
<dbReference type="EMBL" id="JAGKQM010000013">
    <property type="protein sequence ID" value="KAH0888783.1"/>
    <property type="molecule type" value="Genomic_DNA"/>
</dbReference>
<evidence type="ECO:0000313" key="2">
    <source>
        <dbReference type="EMBL" id="KAH0888783.1"/>
    </source>
</evidence>
<gene>
    <name evidence="2" type="ORF">HID58_051212</name>
</gene>